<dbReference type="InterPro" id="IPR050748">
    <property type="entry name" value="Glycosyltrans_8_dom-fam"/>
</dbReference>
<sequence length="223" mass="26283">MGEYIADCDKVLYLDIDVLVRDSLTPLWDTDLGDNWLGACIDLFVERQEGYKQKIGMADGEYYFNAGVLLINLKKWRRHDIFKMSCEWVEQYKDVMQYQDQDILNGLFKGGVCYANSRFNFMPTNYAFMANRFASRHTDPLYRDRTNTVMPVAVSHYCGPAKPWHRDCTAWGAERFTELAGSLTTVPEEWRGKLAVPHRMFSTKRMLQRWRRKLSARFLRKIY</sequence>
<dbReference type="GO" id="GO:0016757">
    <property type="term" value="F:glycosyltransferase activity"/>
    <property type="evidence" value="ECO:0007669"/>
    <property type="project" value="UniProtKB-KW"/>
</dbReference>
<dbReference type="CDD" id="cd04194">
    <property type="entry name" value="GT8_A4GalT_like"/>
    <property type="match status" value="1"/>
</dbReference>
<evidence type="ECO:0000256" key="2">
    <source>
        <dbReference type="ARBA" id="ARBA00022679"/>
    </source>
</evidence>
<dbReference type="RefSeq" id="WP_029683331.1">
    <property type="nucleotide sequence ID" value="NZ_FEPK01000018.1"/>
</dbReference>
<keyword evidence="1 4" id="KW-0328">Glycosyltransferase</keyword>
<evidence type="ECO:0000256" key="3">
    <source>
        <dbReference type="ARBA" id="ARBA00022723"/>
    </source>
</evidence>
<dbReference type="PANTHER" id="PTHR13778">
    <property type="entry name" value="GLYCOSYLTRANSFERASE 8 DOMAIN-CONTAINING PROTEIN"/>
    <property type="match status" value="1"/>
</dbReference>
<dbReference type="GO" id="GO:0046872">
    <property type="term" value="F:metal ion binding"/>
    <property type="evidence" value="ECO:0007669"/>
    <property type="project" value="UniProtKB-KW"/>
</dbReference>
<dbReference type="Proteomes" id="UP000072443">
    <property type="component" value="Unassembled WGS sequence"/>
</dbReference>
<dbReference type="InterPro" id="IPR029044">
    <property type="entry name" value="Nucleotide-diphossugar_trans"/>
</dbReference>
<dbReference type="SUPFAM" id="SSF53448">
    <property type="entry name" value="Nucleotide-diphospho-sugar transferases"/>
    <property type="match status" value="1"/>
</dbReference>
<reference evidence="4 5" key="1">
    <citation type="submission" date="2016-02" db="EMBL/GenBank/DDBJ databases">
        <authorList>
            <consortium name="Pathogen Informatics"/>
        </authorList>
    </citation>
    <scope>NUCLEOTIDE SEQUENCE [LARGE SCALE GENOMIC DNA]</scope>
    <source>
        <strain evidence="4 5">2842STDY5881269</strain>
    </source>
</reference>
<evidence type="ECO:0000256" key="1">
    <source>
        <dbReference type="ARBA" id="ARBA00022676"/>
    </source>
</evidence>
<dbReference type="EC" id="2.4.1.-" evidence="4"/>
<keyword evidence="3" id="KW-0479">Metal-binding</keyword>
<evidence type="ECO:0000313" key="4">
    <source>
        <dbReference type="EMBL" id="CWP75236.1"/>
    </source>
</evidence>
<dbReference type="InterPro" id="IPR002495">
    <property type="entry name" value="Glyco_trans_8"/>
</dbReference>
<name>A0AB33TWM1_NEIME</name>
<gene>
    <name evidence="4" type="primary">lgtC_1</name>
    <name evidence="4" type="ORF">ERS514591_01160</name>
</gene>
<protein>
    <submittedName>
        <fullName evidence="4">Lipooligosaccharyl-alpha-1, 4-galactosyltransferase LgtC</fullName>
        <ecNumber evidence="4">2.4.1.-</ecNumber>
    </submittedName>
</protein>
<comment type="caution">
    <text evidence="4">The sequence shown here is derived from an EMBL/GenBank/DDBJ whole genome shotgun (WGS) entry which is preliminary data.</text>
</comment>
<dbReference type="PANTHER" id="PTHR13778:SF47">
    <property type="entry name" value="LIPOPOLYSACCHARIDE 1,3-GALACTOSYLTRANSFERASE"/>
    <property type="match status" value="1"/>
</dbReference>
<proteinExistence type="predicted"/>
<evidence type="ECO:0000313" key="5">
    <source>
        <dbReference type="Proteomes" id="UP000072443"/>
    </source>
</evidence>
<dbReference type="EMBL" id="FEVP01000012">
    <property type="protein sequence ID" value="CWP75236.1"/>
    <property type="molecule type" value="Genomic_DNA"/>
</dbReference>
<dbReference type="Gene3D" id="3.90.550.10">
    <property type="entry name" value="Spore Coat Polysaccharide Biosynthesis Protein SpsA, Chain A"/>
    <property type="match status" value="1"/>
</dbReference>
<dbReference type="Pfam" id="PF01501">
    <property type="entry name" value="Glyco_transf_8"/>
    <property type="match status" value="1"/>
</dbReference>
<keyword evidence="2 4" id="KW-0808">Transferase</keyword>
<organism evidence="4 5">
    <name type="scientific">Neisseria meningitidis</name>
    <dbReference type="NCBI Taxonomy" id="487"/>
    <lineage>
        <taxon>Bacteria</taxon>
        <taxon>Pseudomonadati</taxon>
        <taxon>Pseudomonadota</taxon>
        <taxon>Betaproteobacteria</taxon>
        <taxon>Neisseriales</taxon>
        <taxon>Neisseriaceae</taxon>
        <taxon>Neisseria</taxon>
    </lineage>
</organism>
<dbReference type="AlphaFoldDB" id="A0AB33TWM1"/>
<accession>A0AB33TWM1</accession>